<proteinExistence type="predicted"/>
<sequence length="16" mass="1880">MVYTSRRLVIADLCCH</sequence>
<reference evidence="1" key="2">
    <citation type="journal article" date="2015" name="Data Brief">
        <title>Shoot transcriptome of the giant reed, Arundo donax.</title>
        <authorList>
            <person name="Barrero R.A."/>
            <person name="Guerrero F.D."/>
            <person name="Moolhuijzen P."/>
            <person name="Goolsby J.A."/>
            <person name="Tidwell J."/>
            <person name="Bellgard S.E."/>
            <person name="Bellgard M.I."/>
        </authorList>
    </citation>
    <scope>NUCLEOTIDE SEQUENCE</scope>
    <source>
        <tissue evidence="1">Shoot tissue taken approximately 20 cm above the soil surface</tissue>
    </source>
</reference>
<name>A0A0A9BNR8_ARUDO</name>
<organism evidence="1">
    <name type="scientific">Arundo donax</name>
    <name type="common">Giant reed</name>
    <name type="synonym">Donax arundinaceus</name>
    <dbReference type="NCBI Taxonomy" id="35708"/>
    <lineage>
        <taxon>Eukaryota</taxon>
        <taxon>Viridiplantae</taxon>
        <taxon>Streptophyta</taxon>
        <taxon>Embryophyta</taxon>
        <taxon>Tracheophyta</taxon>
        <taxon>Spermatophyta</taxon>
        <taxon>Magnoliopsida</taxon>
        <taxon>Liliopsida</taxon>
        <taxon>Poales</taxon>
        <taxon>Poaceae</taxon>
        <taxon>PACMAD clade</taxon>
        <taxon>Arundinoideae</taxon>
        <taxon>Arundineae</taxon>
        <taxon>Arundo</taxon>
    </lineage>
</organism>
<accession>A0A0A9BNR8</accession>
<dbReference type="EMBL" id="GBRH01232889">
    <property type="protein sequence ID" value="JAD65006.1"/>
    <property type="molecule type" value="Transcribed_RNA"/>
</dbReference>
<dbReference type="AlphaFoldDB" id="A0A0A9BNR8"/>
<reference evidence="1" key="1">
    <citation type="submission" date="2014-09" db="EMBL/GenBank/DDBJ databases">
        <authorList>
            <person name="Magalhaes I.L.F."/>
            <person name="Oliveira U."/>
            <person name="Santos F.R."/>
            <person name="Vidigal T.H.D.A."/>
            <person name="Brescovit A.D."/>
            <person name="Santos A.J."/>
        </authorList>
    </citation>
    <scope>NUCLEOTIDE SEQUENCE</scope>
    <source>
        <tissue evidence="1">Shoot tissue taken approximately 20 cm above the soil surface</tissue>
    </source>
</reference>
<evidence type="ECO:0000313" key="1">
    <source>
        <dbReference type="EMBL" id="JAD65006.1"/>
    </source>
</evidence>
<protein>
    <submittedName>
        <fullName evidence="1">Uncharacterized protein</fullName>
    </submittedName>
</protein>